<proteinExistence type="predicted"/>
<dbReference type="PANTHER" id="PTHR43194:SF2">
    <property type="entry name" value="PEROXISOMAL MEMBRANE PROTEIN LPX1"/>
    <property type="match status" value="1"/>
</dbReference>
<dbReference type="InterPro" id="IPR000073">
    <property type="entry name" value="AB_hydrolase_1"/>
</dbReference>
<dbReference type="AlphaFoldDB" id="A0A6A6QHL5"/>
<accession>A0A6A6QHL5</accession>
<dbReference type="InterPro" id="IPR029058">
    <property type="entry name" value="AB_hydrolase_fold"/>
</dbReference>
<gene>
    <name evidence="2" type="ORF">BU16DRAFT_466898</name>
</gene>
<dbReference type="Pfam" id="PF12697">
    <property type="entry name" value="Abhydrolase_6"/>
    <property type="match status" value="1"/>
</dbReference>
<feature type="domain" description="AB hydrolase-1" evidence="1">
    <location>
        <begin position="57"/>
        <end position="371"/>
    </location>
</feature>
<reference evidence="2" key="1">
    <citation type="journal article" date="2020" name="Stud. Mycol.">
        <title>101 Dothideomycetes genomes: a test case for predicting lifestyles and emergence of pathogens.</title>
        <authorList>
            <person name="Haridas S."/>
            <person name="Albert R."/>
            <person name="Binder M."/>
            <person name="Bloem J."/>
            <person name="Labutti K."/>
            <person name="Salamov A."/>
            <person name="Andreopoulos B."/>
            <person name="Baker S."/>
            <person name="Barry K."/>
            <person name="Bills G."/>
            <person name="Bluhm B."/>
            <person name="Cannon C."/>
            <person name="Castanera R."/>
            <person name="Culley D."/>
            <person name="Daum C."/>
            <person name="Ezra D."/>
            <person name="Gonzalez J."/>
            <person name="Henrissat B."/>
            <person name="Kuo A."/>
            <person name="Liang C."/>
            <person name="Lipzen A."/>
            <person name="Lutzoni F."/>
            <person name="Magnuson J."/>
            <person name="Mondo S."/>
            <person name="Nolan M."/>
            <person name="Ohm R."/>
            <person name="Pangilinan J."/>
            <person name="Park H.-J."/>
            <person name="Ramirez L."/>
            <person name="Alfaro M."/>
            <person name="Sun H."/>
            <person name="Tritt A."/>
            <person name="Yoshinaga Y."/>
            <person name="Zwiers L.-H."/>
            <person name="Turgeon B."/>
            <person name="Goodwin S."/>
            <person name="Spatafora J."/>
            <person name="Crous P."/>
            <person name="Grigoriev I."/>
        </authorList>
    </citation>
    <scope>NUCLEOTIDE SEQUENCE</scope>
    <source>
        <strain evidence="2">CBS 269.34</strain>
    </source>
</reference>
<dbReference type="Gene3D" id="3.40.50.1820">
    <property type="entry name" value="alpha/beta hydrolase"/>
    <property type="match status" value="1"/>
</dbReference>
<name>A0A6A6QHL5_9PEZI</name>
<dbReference type="OrthoDB" id="94039at2759"/>
<dbReference type="SUPFAM" id="SSF53474">
    <property type="entry name" value="alpha/beta-Hydrolases"/>
    <property type="match status" value="1"/>
</dbReference>
<sequence>MFNVLDNWVVTNHVIPASWPRGFARGVRDEESGRLRLAVNEYVPRANMSPQPGDVTFLFAHGTGSTKESYEPFFDDVLTRFPRIRAIWAFDIAWHGASYLLNEHVIGDEPDWFDCVRDILHIANHFQRDLHQPMVGMGQSWGCFNILLAAVHNPRIFAGIIALEPVLVTGYKTGPPHMHIAFLMMKRRDRWLSREYAKRALRKSPYYAVFDDRVFDQIIRYDLRDVPLEPQTAQGASAASSVAPEVTLTTPKAMEAYTMMRANPPLPGYPPGPDHNPNHSSHSTPVIPGFHRAADTEAHRHVPHVLPPVLYVWGSRSYIAKLPGYRQMLVEQTGIGPGGSGGAPAGHVTETVIGDCGHCLPFEKPHETAKALQPWLKQHVDVWGKHRRERKKEGPYWTDTINPGWIERASKISKL</sequence>
<evidence type="ECO:0000259" key="1">
    <source>
        <dbReference type="Pfam" id="PF12697"/>
    </source>
</evidence>
<dbReference type="GO" id="GO:0016787">
    <property type="term" value="F:hydrolase activity"/>
    <property type="evidence" value="ECO:0007669"/>
    <property type="project" value="UniProtKB-KW"/>
</dbReference>
<dbReference type="Proteomes" id="UP000799750">
    <property type="component" value="Unassembled WGS sequence"/>
</dbReference>
<evidence type="ECO:0000313" key="2">
    <source>
        <dbReference type="EMBL" id="KAF2491918.1"/>
    </source>
</evidence>
<dbReference type="EMBL" id="MU004194">
    <property type="protein sequence ID" value="KAF2491918.1"/>
    <property type="molecule type" value="Genomic_DNA"/>
</dbReference>
<dbReference type="InterPro" id="IPR050228">
    <property type="entry name" value="Carboxylesterase_BioH"/>
</dbReference>
<protein>
    <submittedName>
        <fullName evidence="2">Alpha/beta-hydrolase</fullName>
    </submittedName>
</protein>
<keyword evidence="2" id="KW-0378">Hydrolase</keyword>
<dbReference type="PANTHER" id="PTHR43194">
    <property type="entry name" value="HYDROLASE ALPHA/BETA FOLD FAMILY"/>
    <property type="match status" value="1"/>
</dbReference>
<evidence type="ECO:0000313" key="3">
    <source>
        <dbReference type="Proteomes" id="UP000799750"/>
    </source>
</evidence>
<keyword evidence="3" id="KW-1185">Reference proteome</keyword>
<organism evidence="2 3">
    <name type="scientific">Lophium mytilinum</name>
    <dbReference type="NCBI Taxonomy" id="390894"/>
    <lineage>
        <taxon>Eukaryota</taxon>
        <taxon>Fungi</taxon>
        <taxon>Dikarya</taxon>
        <taxon>Ascomycota</taxon>
        <taxon>Pezizomycotina</taxon>
        <taxon>Dothideomycetes</taxon>
        <taxon>Pleosporomycetidae</taxon>
        <taxon>Mytilinidiales</taxon>
        <taxon>Mytilinidiaceae</taxon>
        <taxon>Lophium</taxon>
    </lineage>
</organism>